<evidence type="ECO:0000313" key="3">
    <source>
        <dbReference type="Proteomes" id="UP000178912"/>
    </source>
</evidence>
<name>A0A1E1JVI2_9HELO</name>
<feature type="compositionally biased region" description="Polar residues" evidence="1">
    <location>
        <begin position="10"/>
        <end position="23"/>
    </location>
</feature>
<dbReference type="EMBL" id="FJUX01000003">
    <property type="protein sequence ID" value="CZS89670.1"/>
    <property type="molecule type" value="Genomic_DNA"/>
</dbReference>
<gene>
    <name evidence="2" type="ORF">RAG0_00973</name>
</gene>
<proteinExistence type="predicted"/>
<dbReference type="AlphaFoldDB" id="A0A1E1JVI2"/>
<keyword evidence="3" id="KW-1185">Reference proteome</keyword>
<feature type="region of interest" description="Disordered" evidence="1">
    <location>
        <begin position="1"/>
        <end position="29"/>
    </location>
</feature>
<sequence length="140" mass="15289">MGGRAAAFDSSPSRPISNPSLPSLTPKGFNKSKSISSTTVVMIPISTVRRGGGVAARVAKQIRFNTTEAGQKAVSPHVGFYKTFTRPVAKVLLMATFTYQLAYWGWVYLEKGEIRKQKSAEIEGLENELAVLTQEKVKEP</sequence>
<protein>
    <submittedName>
        <fullName evidence="2">Uncharacterized protein</fullName>
    </submittedName>
</protein>
<organism evidence="2 3">
    <name type="scientific">Rhynchosporium agropyri</name>
    <dbReference type="NCBI Taxonomy" id="914238"/>
    <lineage>
        <taxon>Eukaryota</taxon>
        <taxon>Fungi</taxon>
        <taxon>Dikarya</taxon>
        <taxon>Ascomycota</taxon>
        <taxon>Pezizomycotina</taxon>
        <taxon>Leotiomycetes</taxon>
        <taxon>Helotiales</taxon>
        <taxon>Ploettnerulaceae</taxon>
        <taxon>Rhynchosporium</taxon>
    </lineage>
</organism>
<dbReference type="Proteomes" id="UP000178912">
    <property type="component" value="Unassembled WGS sequence"/>
</dbReference>
<reference evidence="3" key="1">
    <citation type="submission" date="2016-03" db="EMBL/GenBank/DDBJ databases">
        <authorList>
            <person name="Guldener U."/>
        </authorList>
    </citation>
    <scope>NUCLEOTIDE SEQUENCE [LARGE SCALE GENOMIC DNA]</scope>
    <source>
        <strain evidence="3">04CH-RAC-A.6.1</strain>
    </source>
</reference>
<evidence type="ECO:0000313" key="2">
    <source>
        <dbReference type="EMBL" id="CZS89670.1"/>
    </source>
</evidence>
<dbReference type="OrthoDB" id="2120024at2759"/>
<evidence type="ECO:0000256" key="1">
    <source>
        <dbReference type="SAM" id="MobiDB-lite"/>
    </source>
</evidence>
<accession>A0A1E1JVI2</accession>